<dbReference type="Pfam" id="PF01494">
    <property type="entry name" value="FAD_binding_3"/>
    <property type="match status" value="1"/>
</dbReference>
<dbReference type="EMBL" id="KB916836">
    <property type="protein sequence ID" value="EOD43389.1"/>
    <property type="molecule type" value="Genomic_DNA"/>
</dbReference>
<keyword evidence="5" id="KW-1133">Transmembrane helix</keyword>
<keyword evidence="5" id="KW-0812">Transmembrane</keyword>
<protein>
    <submittedName>
        <fullName evidence="7">Putative monooxygenase fad-binding protein</fullName>
    </submittedName>
</protein>
<gene>
    <name evidence="7" type="ORF">UCRNP2_9895</name>
</gene>
<dbReference type="Gene3D" id="3.50.50.60">
    <property type="entry name" value="FAD/NAD(P)-binding domain"/>
    <property type="match status" value="1"/>
</dbReference>
<evidence type="ECO:0000313" key="7">
    <source>
        <dbReference type="EMBL" id="EOD43389.1"/>
    </source>
</evidence>
<dbReference type="InterPro" id="IPR002938">
    <property type="entry name" value="FAD-bd"/>
</dbReference>
<evidence type="ECO:0000313" key="8">
    <source>
        <dbReference type="Proteomes" id="UP000013521"/>
    </source>
</evidence>
<dbReference type="PANTHER" id="PTHR46972:SF1">
    <property type="entry name" value="FAD DEPENDENT OXIDOREDUCTASE DOMAIN-CONTAINING PROTEIN"/>
    <property type="match status" value="1"/>
</dbReference>
<evidence type="ECO:0000256" key="4">
    <source>
        <dbReference type="ARBA" id="ARBA00023033"/>
    </source>
</evidence>
<reference evidence="8" key="1">
    <citation type="journal article" date="2013" name="Genome Announc.">
        <title>Draft genome sequence of Neofusicoccum parvum isolate UCR-NP2, a fungal vascular pathogen associated with grapevine cankers.</title>
        <authorList>
            <person name="Blanco-Ulate B."/>
            <person name="Rolshausen P."/>
            <person name="Cantu D."/>
        </authorList>
    </citation>
    <scope>NUCLEOTIDE SEQUENCE [LARGE SCALE GENOMIC DNA]</scope>
    <source>
        <strain evidence="8">UCR-NP2</strain>
    </source>
</reference>
<proteinExistence type="predicted"/>
<dbReference type="InterPro" id="IPR036188">
    <property type="entry name" value="FAD/NAD-bd_sf"/>
</dbReference>
<keyword evidence="2" id="KW-0274">FAD</keyword>
<dbReference type="PANTHER" id="PTHR46972">
    <property type="entry name" value="MONOOXYGENASE ASQM-RELATED"/>
    <property type="match status" value="1"/>
</dbReference>
<keyword evidence="1" id="KW-0285">Flavoprotein</keyword>
<accession>R1GC02</accession>
<dbReference type="OrthoDB" id="655030at2759"/>
<dbReference type="eggNOG" id="KOG2614">
    <property type="taxonomic scope" value="Eukaryota"/>
</dbReference>
<feature type="domain" description="FAD-binding" evidence="6">
    <location>
        <begin position="11"/>
        <end position="345"/>
    </location>
</feature>
<dbReference type="STRING" id="1287680.R1GC02"/>
<evidence type="ECO:0000256" key="1">
    <source>
        <dbReference type="ARBA" id="ARBA00022630"/>
    </source>
</evidence>
<dbReference type="AlphaFoldDB" id="R1GC02"/>
<feature type="transmembrane region" description="Helical" evidence="5">
    <location>
        <begin position="407"/>
        <end position="424"/>
    </location>
</feature>
<dbReference type="OMA" id="DITPANC"/>
<evidence type="ECO:0000256" key="5">
    <source>
        <dbReference type="SAM" id="Phobius"/>
    </source>
</evidence>
<dbReference type="GO" id="GO:0071949">
    <property type="term" value="F:FAD binding"/>
    <property type="evidence" value="ECO:0007669"/>
    <property type="project" value="InterPro"/>
</dbReference>
<evidence type="ECO:0000256" key="2">
    <source>
        <dbReference type="ARBA" id="ARBA00022827"/>
    </source>
</evidence>
<dbReference type="GO" id="GO:0004497">
    <property type="term" value="F:monooxygenase activity"/>
    <property type="evidence" value="ECO:0007669"/>
    <property type="project" value="UniProtKB-KW"/>
</dbReference>
<evidence type="ECO:0000259" key="6">
    <source>
        <dbReference type="Pfam" id="PF01494"/>
    </source>
</evidence>
<evidence type="ECO:0000256" key="3">
    <source>
        <dbReference type="ARBA" id="ARBA00023002"/>
    </source>
</evidence>
<dbReference type="PRINTS" id="PR00420">
    <property type="entry name" value="RNGMNOXGNASE"/>
</dbReference>
<keyword evidence="4 7" id="KW-0503">Monooxygenase</keyword>
<dbReference type="KEGG" id="npa:UCRNP2_9895"/>
<dbReference type="Proteomes" id="UP000013521">
    <property type="component" value="Unassembled WGS sequence"/>
</dbReference>
<organism evidence="7 8">
    <name type="scientific">Botryosphaeria parva (strain UCR-NP2)</name>
    <name type="common">Grapevine canker fungus</name>
    <name type="synonym">Neofusicoccum parvum</name>
    <dbReference type="NCBI Taxonomy" id="1287680"/>
    <lineage>
        <taxon>Eukaryota</taxon>
        <taxon>Fungi</taxon>
        <taxon>Dikarya</taxon>
        <taxon>Ascomycota</taxon>
        <taxon>Pezizomycotina</taxon>
        <taxon>Dothideomycetes</taxon>
        <taxon>Dothideomycetes incertae sedis</taxon>
        <taxon>Botryosphaeriales</taxon>
        <taxon>Botryosphaeriaceae</taxon>
        <taxon>Neofusicoccum</taxon>
    </lineage>
</organism>
<keyword evidence="3" id="KW-0560">Oxidoreductase</keyword>
<dbReference type="HOGENOM" id="CLU_009665_4_0_1"/>
<dbReference type="SUPFAM" id="SSF51905">
    <property type="entry name" value="FAD/NAD(P)-binding domain"/>
    <property type="match status" value="1"/>
</dbReference>
<name>R1GC02_BOTPV</name>
<sequence length="428" mass="46965">MSPREHQSPRIAIIGAGPAGCTLARLLLQETTLTPENITIFERETTLHERGQGGTLDLHDDTGLAAVRRAGLHEQFAAVARFDGDAFAVRDKRMTPWLTLRSSREAGGGWGPALGTPEVDRLALRALLLDALPAGVVRWGRAVAGVDAATGCVRFVDGGDDSFDLVVGADGASSAVRRALTPQQPFYSGVAGWNLVVPDAEARRPLLHKLVNHGSFFAFSDGRVVLAQQLGDGSIYVSVWAVRSEDWMQEAGFDVCDGRAVKAALLEEFRSWAPEVREMIAACDEAQVWPRSLAMLPVGFTWESKPGVTILGDAAHVMTPFVGEGVNGAMKDAMELADAIGVALKRGWTTDVVGEEIQKYEQGMFRRIHKVQKKTEDMMKLMLFTDDAPRTVMDKWIVRSMSDELDAVRLLVLRLAVFVYYFFFKIIY</sequence>
<keyword evidence="5" id="KW-0472">Membrane</keyword>